<dbReference type="SUPFAM" id="SSF47473">
    <property type="entry name" value="EF-hand"/>
    <property type="match status" value="1"/>
</dbReference>
<dbReference type="InterPro" id="IPR018247">
    <property type="entry name" value="EF_Hand_1_Ca_BS"/>
</dbReference>
<dbReference type="Proteomes" id="UP000828390">
    <property type="component" value="Unassembled WGS sequence"/>
</dbReference>
<dbReference type="PROSITE" id="PS50222">
    <property type="entry name" value="EF_HAND_2"/>
    <property type="match status" value="3"/>
</dbReference>
<dbReference type="PANTHER" id="PTHR23055">
    <property type="entry name" value="CALCIUM BINDING PROTEINS"/>
    <property type="match status" value="1"/>
</dbReference>
<evidence type="ECO:0000256" key="1">
    <source>
        <dbReference type="ARBA" id="ARBA00006049"/>
    </source>
</evidence>
<dbReference type="InterPro" id="IPR002048">
    <property type="entry name" value="EF_hand_dom"/>
</dbReference>
<reference evidence="8" key="2">
    <citation type="submission" date="2020-11" db="EMBL/GenBank/DDBJ databases">
        <authorList>
            <person name="McCartney M.A."/>
            <person name="Auch B."/>
            <person name="Kono T."/>
            <person name="Mallez S."/>
            <person name="Becker A."/>
            <person name="Gohl D.M."/>
            <person name="Silverstein K.A.T."/>
            <person name="Koren S."/>
            <person name="Bechman K.B."/>
            <person name="Herman A."/>
            <person name="Abrahante J.E."/>
            <person name="Garbe J."/>
        </authorList>
    </citation>
    <scope>NUCLEOTIDE SEQUENCE</scope>
    <source>
        <strain evidence="8">Duluth1</strain>
        <tissue evidence="8">Whole animal</tissue>
    </source>
</reference>
<dbReference type="PROSITE" id="PS00018">
    <property type="entry name" value="EF_HAND_1"/>
    <property type="match status" value="3"/>
</dbReference>
<evidence type="ECO:0000259" key="7">
    <source>
        <dbReference type="PROSITE" id="PS50222"/>
    </source>
</evidence>
<evidence type="ECO:0000256" key="2">
    <source>
        <dbReference type="ARBA" id="ARBA00022707"/>
    </source>
</evidence>
<evidence type="ECO:0000313" key="9">
    <source>
        <dbReference type="Proteomes" id="UP000828390"/>
    </source>
</evidence>
<feature type="domain" description="EF-hand" evidence="7">
    <location>
        <begin position="106"/>
        <end position="141"/>
    </location>
</feature>
<name>A0A9D3Y5Y1_DREPO</name>
<organism evidence="8 9">
    <name type="scientific">Dreissena polymorpha</name>
    <name type="common">Zebra mussel</name>
    <name type="synonym">Mytilus polymorpha</name>
    <dbReference type="NCBI Taxonomy" id="45954"/>
    <lineage>
        <taxon>Eukaryota</taxon>
        <taxon>Metazoa</taxon>
        <taxon>Spiralia</taxon>
        <taxon>Lophotrochozoa</taxon>
        <taxon>Mollusca</taxon>
        <taxon>Bivalvia</taxon>
        <taxon>Autobranchia</taxon>
        <taxon>Heteroconchia</taxon>
        <taxon>Euheterodonta</taxon>
        <taxon>Imparidentia</taxon>
        <taxon>Neoheterodontei</taxon>
        <taxon>Myida</taxon>
        <taxon>Dreissenoidea</taxon>
        <taxon>Dreissenidae</taxon>
        <taxon>Dreissena</taxon>
    </lineage>
</organism>
<protein>
    <recommendedName>
        <fullName evidence="7">EF-hand domain-containing protein</fullName>
    </recommendedName>
</protein>
<keyword evidence="3" id="KW-0479">Metal-binding</keyword>
<keyword evidence="6" id="KW-0449">Lipoprotein</keyword>
<keyword evidence="5" id="KW-0106">Calcium</keyword>
<gene>
    <name evidence="8" type="ORF">DPMN_081923</name>
</gene>
<keyword evidence="4" id="KW-0677">Repeat</keyword>
<dbReference type="InterPro" id="IPR011992">
    <property type="entry name" value="EF-hand-dom_pair"/>
</dbReference>
<dbReference type="EMBL" id="JAIWYP010000016">
    <property type="protein sequence ID" value="KAH3694483.1"/>
    <property type="molecule type" value="Genomic_DNA"/>
</dbReference>
<feature type="domain" description="EF-hand" evidence="7">
    <location>
        <begin position="152"/>
        <end position="187"/>
    </location>
</feature>
<dbReference type="AlphaFoldDB" id="A0A9D3Y5Y1"/>
<comment type="caution">
    <text evidence="8">The sequence shown here is derived from an EMBL/GenBank/DDBJ whole genome shotgun (WGS) entry which is preliminary data.</text>
</comment>
<dbReference type="Gene3D" id="1.10.238.10">
    <property type="entry name" value="EF-hand"/>
    <property type="match status" value="1"/>
</dbReference>
<dbReference type="PRINTS" id="PR00450">
    <property type="entry name" value="RECOVERIN"/>
</dbReference>
<accession>A0A9D3Y5Y1</accession>
<feature type="domain" description="EF-hand" evidence="7">
    <location>
        <begin position="63"/>
        <end position="98"/>
    </location>
</feature>
<keyword evidence="2" id="KW-0519">Myristate</keyword>
<dbReference type="InterPro" id="IPR028846">
    <property type="entry name" value="Recoverin"/>
</dbReference>
<proteinExistence type="inferred from homology"/>
<dbReference type="CDD" id="cd00051">
    <property type="entry name" value="EFh"/>
    <property type="match status" value="2"/>
</dbReference>
<evidence type="ECO:0000313" key="8">
    <source>
        <dbReference type="EMBL" id="KAH3694483.1"/>
    </source>
</evidence>
<evidence type="ECO:0000256" key="4">
    <source>
        <dbReference type="ARBA" id="ARBA00022737"/>
    </source>
</evidence>
<dbReference type="SMART" id="SM00054">
    <property type="entry name" value="EFh"/>
    <property type="match status" value="3"/>
</dbReference>
<dbReference type="GO" id="GO:0005509">
    <property type="term" value="F:calcium ion binding"/>
    <property type="evidence" value="ECO:0007669"/>
    <property type="project" value="InterPro"/>
</dbReference>
<dbReference type="PANTHER" id="PTHR23055:SF178">
    <property type="entry name" value="NEUROCALCIN HOMOLOG"/>
    <property type="match status" value="1"/>
</dbReference>
<comment type="similarity">
    <text evidence="1">Belongs to the recoverin family.</text>
</comment>
<dbReference type="Pfam" id="PF13499">
    <property type="entry name" value="EF-hand_7"/>
    <property type="match status" value="2"/>
</dbReference>
<reference evidence="8" key="1">
    <citation type="journal article" date="2019" name="bioRxiv">
        <title>The Genome of the Zebra Mussel, Dreissena polymorpha: A Resource for Invasive Species Research.</title>
        <authorList>
            <person name="McCartney M.A."/>
            <person name="Auch B."/>
            <person name="Kono T."/>
            <person name="Mallez S."/>
            <person name="Zhang Y."/>
            <person name="Obille A."/>
            <person name="Becker A."/>
            <person name="Abrahante J.E."/>
            <person name="Garbe J."/>
            <person name="Badalamenti J.P."/>
            <person name="Herman A."/>
            <person name="Mangelson H."/>
            <person name="Liachko I."/>
            <person name="Sullivan S."/>
            <person name="Sone E.D."/>
            <person name="Koren S."/>
            <person name="Silverstein K.A.T."/>
            <person name="Beckman K.B."/>
            <person name="Gohl D.M."/>
        </authorList>
    </citation>
    <scope>NUCLEOTIDE SEQUENCE</scope>
    <source>
        <strain evidence="8">Duluth1</strain>
        <tissue evidence="8">Whole animal</tissue>
    </source>
</reference>
<sequence length="197" mass="22248">MGNRTAKPKGRYLNELIKKVPNMNFEEVLNTYEEFQAQSRGSGRLKQKDFIEVYKRAFQGNKGATALAESIFQSFDTDNSGYIDFEEFLVGLSLTEASLGGSDRETKLKKLKWAFNVYDKDRSGTIDKHEMRSIVRVVAELAPEDSFLRNGSAEDFADRLFNQVDANGDGDITFEEFRRAAEINETLIDLLLPAPAV</sequence>
<evidence type="ECO:0000256" key="3">
    <source>
        <dbReference type="ARBA" id="ARBA00022723"/>
    </source>
</evidence>
<evidence type="ECO:0000256" key="5">
    <source>
        <dbReference type="ARBA" id="ARBA00022837"/>
    </source>
</evidence>
<evidence type="ECO:0000256" key="6">
    <source>
        <dbReference type="ARBA" id="ARBA00023288"/>
    </source>
</evidence>
<keyword evidence="9" id="KW-1185">Reference proteome</keyword>